<protein>
    <submittedName>
        <fullName evidence="2">Uncharacterized protein</fullName>
    </submittedName>
</protein>
<accession>A0ABR3B2Z7</accession>
<name>A0ABR3B2Z7_PHYBL</name>
<evidence type="ECO:0000313" key="3">
    <source>
        <dbReference type="Proteomes" id="UP001448207"/>
    </source>
</evidence>
<keyword evidence="3" id="KW-1185">Reference proteome</keyword>
<comment type="caution">
    <text evidence="2">The sequence shown here is derived from an EMBL/GenBank/DDBJ whole genome shotgun (WGS) entry which is preliminary data.</text>
</comment>
<sequence length="130" mass="15140">MCDSVTAKLQSSILYARLWGYMSNLRMFGYLKAKFLIPDTYVSLKIIQGVFKLDNWDNMTGYAFSRILSVWCLRSMEKGNKYCNGNKNLEGDFRNGHCDDEMFNPQILIIIVFISLLYCHICKLTIERLV</sequence>
<reference evidence="2 3" key="1">
    <citation type="submission" date="2024-04" db="EMBL/GenBank/DDBJ databases">
        <title>Symmetric and asymmetric DNA N6-adenine methylation regulates different biological responses in Mucorales.</title>
        <authorList>
            <consortium name="Lawrence Berkeley National Laboratory"/>
            <person name="Lax C."/>
            <person name="Mondo S.J."/>
            <person name="Osorio-Concepcion M."/>
            <person name="Muszewska A."/>
            <person name="Corrochano-Luque M."/>
            <person name="Gutierrez G."/>
            <person name="Riley R."/>
            <person name="Lipzen A."/>
            <person name="Guo J."/>
            <person name="Hundley H."/>
            <person name="Amirebrahimi M."/>
            <person name="Ng V."/>
            <person name="Lorenzo-Gutierrez D."/>
            <person name="Binder U."/>
            <person name="Yang J."/>
            <person name="Song Y."/>
            <person name="Canovas D."/>
            <person name="Navarro E."/>
            <person name="Freitag M."/>
            <person name="Gabaldon T."/>
            <person name="Grigoriev I.V."/>
            <person name="Corrochano L.M."/>
            <person name="Nicolas F.E."/>
            <person name="Garre V."/>
        </authorList>
    </citation>
    <scope>NUCLEOTIDE SEQUENCE [LARGE SCALE GENOMIC DNA]</scope>
    <source>
        <strain evidence="2 3">L51</strain>
    </source>
</reference>
<evidence type="ECO:0000256" key="1">
    <source>
        <dbReference type="SAM" id="Phobius"/>
    </source>
</evidence>
<organism evidence="2 3">
    <name type="scientific">Phycomyces blakesleeanus</name>
    <dbReference type="NCBI Taxonomy" id="4837"/>
    <lineage>
        <taxon>Eukaryota</taxon>
        <taxon>Fungi</taxon>
        <taxon>Fungi incertae sedis</taxon>
        <taxon>Mucoromycota</taxon>
        <taxon>Mucoromycotina</taxon>
        <taxon>Mucoromycetes</taxon>
        <taxon>Mucorales</taxon>
        <taxon>Phycomycetaceae</taxon>
        <taxon>Phycomyces</taxon>
    </lineage>
</organism>
<gene>
    <name evidence="2" type="ORF">J3Q64DRAFT_1697067</name>
</gene>
<dbReference type="Proteomes" id="UP001448207">
    <property type="component" value="Unassembled WGS sequence"/>
</dbReference>
<proteinExistence type="predicted"/>
<keyword evidence="1" id="KW-0812">Transmembrane</keyword>
<evidence type="ECO:0000313" key="2">
    <source>
        <dbReference type="EMBL" id="KAL0088789.1"/>
    </source>
</evidence>
<keyword evidence="1" id="KW-1133">Transmembrane helix</keyword>
<keyword evidence="1" id="KW-0472">Membrane</keyword>
<feature type="transmembrane region" description="Helical" evidence="1">
    <location>
        <begin position="107"/>
        <end position="126"/>
    </location>
</feature>
<dbReference type="EMBL" id="JBCLYO010000005">
    <property type="protein sequence ID" value="KAL0088789.1"/>
    <property type="molecule type" value="Genomic_DNA"/>
</dbReference>